<comment type="subcellular location">
    <subcellularLocation>
        <location evidence="1">Cell membrane</location>
        <topology evidence="1">Single-pass membrane protein</topology>
    </subcellularLocation>
    <subcellularLocation>
        <location evidence="7">Cell membrane</location>
        <topology evidence="7">Single-pass type II membrane protein</topology>
    </subcellularLocation>
</comment>
<protein>
    <submittedName>
        <fullName evidence="9">Biopolymer transporter ExbD</fullName>
    </submittedName>
</protein>
<accession>A0ABS9KVP3</accession>
<dbReference type="RefSeq" id="WP_237874922.1">
    <property type="nucleotide sequence ID" value="NZ_JAKLTR010000013.1"/>
</dbReference>
<evidence type="ECO:0000256" key="8">
    <source>
        <dbReference type="SAM" id="Phobius"/>
    </source>
</evidence>
<keyword evidence="6 8" id="KW-0472">Membrane</keyword>
<feature type="transmembrane region" description="Helical" evidence="8">
    <location>
        <begin position="15"/>
        <end position="32"/>
    </location>
</feature>
<keyword evidence="5 8" id="KW-1133">Transmembrane helix</keyword>
<keyword evidence="10" id="KW-1185">Reference proteome</keyword>
<keyword evidence="7" id="KW-0653">Protein transport</keyword>
<proteinExistence type="inferred from homology"/>
<evidence type="ECO:0000256" key="2">
    <source>
        <dbReference type="ARBA" id="ARBA00005811"/>
    </source>
</evidence>
<evidence type="ECO:0000256" key="6">
    <source>
        <dbReference type="ARBA" id="ARBA00023136"/>
    </source>
</evidence>
<name>A0ABS9KVP3_9BACT</name>
<keyword evidence="4 7" id="KW-0812">Transmembrane</keyword>
<sequence length="220" mass="24335">MPSIKMPKKSTDTDMTPFVDIAFLILSFFIMATKFKPEEPVKVETPNSVSSDILKESNAMLITIDKDSKVYVNFSSVNDANKDKLGTIIDGVATSRGIALTDAEKQNFKGAPILGVPFASLKSYLDIPNAQQGATPQPGIPVLDSLNNELIWWIAETKKAFAGEKLLYLIKGDNTSKYPAFEAVINALRRNEEFKYNLITAQEGAPEGTELFIQRLKKQQ</sequence>
<evidence type="ECO:0000313" key="10">
    <source>
        <dbReference type="Proteomes" id="UP001165367"/>
    </source>
</evidence>
<evidence type="ECO:0000256" key="5">
    <source>
        <dbReference type="ARBA" id="ARBA00022989"/>
    </source>
</evidence>
<dbReference type="InterPro" id="IPR003400">
    <property type="entry name" value="ExbD"/>
</dbReference>
<evidence type="ECO:0000256" key="7">
    <source>
        <dbReference type="RuleBase" id="RU003879"/>
    </source>
</evidence>
<reference evidence="9" key="1">
    <citation type="submission" date="2022-01" db="EMBL/GenBank/DDBJ databases">
        <authorList>
            <person name="Jo J.-H."/>
            <person name="Im W.-T."/>
        </authorList>
    </citation>
    <scope>NUCLEOTIDE SEQUENCE</scope>
    <source>
        <strain evidence="9">NA20</strain>
    </source>
</reference>
<evidence type="ECO:0000256" key="1">
    <source>
        <dbReference type="ARBA" id="ARBA00004162"/>
    </source>
</evidence>
<evidence type="ECO:0000313" key="9">
    <source>
        <dbReference type="EMBL" id="MCG2616385.1"/>
    </source>
</evidence>
<evidence type="ECO:0000256" key="4">
    <source>
        <dbReference type="ARBA" id="ARBA00022692"/>
    </source>
</evidence>
<evidence type="ECO:0000256" key="3">
    <source>
        <dbReference type="ARBA" id="ARBA00022475"/>
    </source>
</evidence>
<organism evidence="9 10">
    <name type="scientific">Terrimonas ginsenosidimutans</name>
    <dbReference type="NCBI Taxonomy" id="2908004"/>
    <lineage>
        <taxon>Bacteria</taxon>
        <taxon>Pseudomonadati</taxon>
        <taxon>Bacteroidota</taxon>
        <taxon>Chitinophagia</taxon>
        <taxon>Chitinophagales</taxon>
        <taxon>Chitinophagaceae</taxon>
        <taxon>Terrimonas</taxon>
    </lineage>
</organism>
<keyword evidence="3" id="KW-1003">Cell membrane</keyword>
<gene>
    <name evidence="9" type="ORF">LZZ85_18945</name>
</gene>
<dbReference type="PANTHER" id="PTHR30558:SF3">
    <property type="entry name" value="BIOPOLYMER TRANSPORT PROTEIN EXBD-RELATED"/>
    <property type="match status" value="1"/>
</dbReference>
<comment type="caution">
    <text evidence="9">The sequence shown here is derived from an EMBL/GenBank/DDBJ whole genome shotgun (WGS) entry which is preliminary data.</text>
</comment>
<dbReference type="Proteomes" id="UP001165367">
    <property type="component" value="Unassembled WGS sequence"/>
</dbReference>
<dbReference type="Pfam" id="PF02472">
    <property type="entry name" value="ExbD"/>
    <property type="match status" value="1"/>
</dbReference>
<keyword evidence="7" id="KW-0813">Transport</keyword>
<dbReference type="PANTHER" id="PTHR30558">
    <property type="entry name" value="EXBD MEMBRANE COMPONENT OF PMF-DRIVEN MACROMOLECULE IMPORT SYSTEM"/>
    <property type="match status" value="1"/>
</dbReference>
<dbReference type="EMBL" id="JAKLTR010000013">
    <property type="protein sequence ID" value="MCG2616385.1"/>
    <property type="molecule type" value="Genomic_DNA"/>
</dbReference>
<comment type="similarity">
    <text evidence="2 7">Belongs to the ExbD/TolR family.</text>
</comment>